<dbReference type="AlphaFoldDB" id="A0A370GWC0"/>
<dbReference type="Gene3D" id="3.10.310.70">
    <property type="match status" value="1"/>
</dbReference>
<dbReference type="PANTHER" id="PTHR22642:SF2">
    <property type="entry name" value="PROTEIN LONG AFTER FAR-RED 3"/>
    <property type="match status" value="1"/>
</dbReference>
<dbReference type="PANTHER" id="PTHR22642">
    <property type="entry name" value="IMIDAZOLONEPROPIONASE"/>
    <property type="match status" value="1"/>
</dbReference>
<dbReference type="RefSeq" id="WP_114744150.1">
    <property type="nucleotide sequence ID" value="NZ_QQAY01000001.1"/>
</dbReference>
<dbReference type="CDD" id="cd01300">
    <property type="entry name" value="YtcJ_like"/>
    <property type="match status" value="1"/>
</dbReference>
<reference evidence="2 3" key="1">
    <citation type="submission" date="2018-07" db="EMBL/GenBank/DDBJ databases">
        <title>Genomic Encyclopedia of Type Strains, Phase IV (KMG-IV): sequencing the most valuable type-strain genomes for metagenomic binning, comparative biology and taxonomic classification.</title>
        <authorList>
            <person name="Goeker M."/>
        </authorList>
    </citation>
    <scope>NUCLEOTIDE SEQUENCE [LARGE SCALE GENOMIC DNA]</scope>
    <source>
        <strain evidence="2 3">DSM 25281</strain>
    </source>
</reference>
<dbReference type="Pfam" id="PF07969">
    <property type="entry name" value="Amidohydro_3"/>
    <property type="match status" value="1"/>
</dbReference>
<feature type="domain" description="Amidohydrolase 3" evidence="1">
    <location>
        <begin position="47"/>
        <end position="531"/>
    </location>
</feature>
<accession>A0A370GWC0</accession>
<comment type="caution">
    <text evidence="2">The sequence shown here is derived from an EMBL/GenBank/DDBJ whole genome shotgun (WGS) entry which is preliminary data.</text>
</comment>
<dbReference type="InterPro" id="IPR013108">
    <property type="entry name" value="Amidohydro_3"/>
</dbReference>
<keyword evidence="3" id="KW-1185">Reference proteome</keyword>
<proteinExistence type="predicted"/>
<evidence type="ECO:0000259" key="1">
    <source>
        <dbReference type="Pfam" id="PF07969"/>
    </source>
</evidence>
<dbReference type="SUPFAM" id="SSF51338">
    <property type="entry name" value="Composite domain of metallo-dependent hydrolases"/>
    <property type="match status" value="1"/>
</dbReference>
<dbReference type="GO" id="GO:0016810">
    <property type="term" value="F:hydrolase activity, acting on carbon-nitrogen (but not peptide) bonds"/>
    <property type="evidence" value="ECO:0007669"/>
    <property type="project" value="InterPro"/>
</dbReference>
<organism evidence="2 3">
    <name type="scientific">Falsibacillus pallidus</name>
    <dbReference type="NCBI Taxonomy" id="493781"/>
    <lineage>
        <taxon>Bacteria</taxon>
        <taxon>Bacillati</taxon>
        <taxon>Bacillota</taxon>
        <taxon>Bacilli</taxon>
        <taxon>Bacillales</taxon>
        <taxon>Bacillaceae</taxon>
        <taxon>Falsibacillus</taxon>
    </lineage>
</organism>
<evidence type="ECO:0000313" key="3">
    <source>
        <dbReference type="Proteomes" id="UP000255326"/>
    </source>
</evidence>
<dbReference type="EMBL" id="QQAY01000001">
    <property type="protein sequence ID" value="RDI47958.1"/>
    <property type="molecule type" value="Genomic_DNA"/>
</dbReference>
<dbReference type="SUPFAM" id="SSF51556">
    <property type="entry name" value="Metallo-dependent hydrolases"/>
    <property type="match status" value="1"/>
</dbReference>
<dbReference type="InterPro" id="IPR011059">
    <property type="entry name" value="Metal-dep_hydrolase_composite"/>
</dbReference>
<protein>
    <recommendedName>
        <fullName evidence="1">Amidohydrolase 3 domain-containing protein</fullName>
    </recommendedName>
</protein>
<dbReference type="InterPro" id="IPR033932">
    <property type="entry name" value="YtcJ-like"/>
</dbReference>
<dbReference type="OrthoDB" id="9767366at2"/>
<dbReference type="Gene3D" id="2.30.40.10">
    <property type="entry name" value="Urease, subunit C, domain 1"/>
    <property type="match status" value="1"/>
</dbReference>
<sequence length="534" mass="61764">MIINNVRIYQPGTTHPKEELYQVSINEEGKFDSIGPAASNQSGADSYDAKGRVMAPSFTDSHLHFLRYGLMKKELDLRHVTSWEEMKREVREFYPEMEEEDWIVGRGLDDSQFTDIDHLLKKDDLDEIHLDKKMFFLHEDGHECVVNQKVIDLLEKEKNFKNIPDLFKETGEDGSWNGRFKDTAVHYLKRHFRGRSVADAKEAIKMGIPHLLRHGITAIHTEDLNFIGSYEKLWSAYTELEQEGELPITCLLHHYLFNIDDIHHYLNNHSLRTGEGTERVKVGAFKIFLDGTQRLHTSALRMAYRDKPETSGKLVYSQEELNEMVKLASENNMQVAMHAIGDRSVEQAIIALEQDEARTDELCHRIIHAQVLGEDLIQRLKKLKPYIETQPSFLMNEWDETAKWVGDDLVPYCDAFASLIRNHVPTTLSSDAPIGELNPFEGIFAAVNRTDKDHQPENGWMPQEKLTIDEAFDGYSFVPVKMELSDNKRGKIEKGFQADFILLDHHPCEVPEKELRHLQVCETWMEGKRVYQKE</sequence>
<dbReference type="Gene3D" id="3.20.20.140">
    <property type="entry name" value="Metal-dependent hydrolases"/>
    <property type="match status" value="1"/>
</dbReference>
<dbReference type="Proteomes" id="UP000255326">
    <property type="component" value="Unassembled WGS sequence"/>
</dbReference>
<evidence type="ECO:0000313" key="2">
    <source>
        <dbReference type="EMBL" id="RDI47958.1"/>
    </source>
</evidence>
<gene>
    <name evidence="2" type="ORF">DFR59_101625</name>
</gene>
<dbReference type="InterPro" id="IPR032466">
    <property type="entry name" value="Metal_Hydrolase"/>
</dbReference>
<name>A0A370GWC0_9BACI</name>